<accession>A0A1I2FZC4</accession>
<dbReference type="Proteomes" id="UP000236729">
    <property type="component" value="Unassembled WGS sequence"/>
</dbReference>
<reference evidence="2" key="1">
    <citation type="submission" date="2016-10" db="EMBL/GenBank/DDBJ databases">
        <authorList>
            <person name="de Groot N.N."/>
        </authorList>
    </citation>
    <scope>NUCLEOTIDE SEQUENCE [LARGE SCALE GENOMIC DNA]</scope>
    <source>
        <strain evidence="2">ATCC 20501</strain>
    </source>
</reference>
<organism evidence="2 5">
    <name type="scientific">Saccharopolyspora kobensis</name>
    <dbReference type="NCBI Taxonomy" id="146035"/>
    <lineage>
        <taxon>Bacteria</taxon>
        <taxon>Bacillati</taxon>
        <taxon>Actinomycetota</taxon>
        <taxon>Actinomycetes</taxon>
        <taxon>Pseudonocardiales</taxon>
        <taxon>Pseudonocardiaceae</taxon>
        <taxon>Saccharopolyspora</taxon>
    </lineage>
</organism>
<dbReference type="PRINTS" id="PR00368">
    <property type="entry name" value="FADPNR"/>
</dbReference>
<dbReference type="GO" id="GO:0004497">
    <property type="term" value="F:monooxygenase activity"/>
    <property type="evidence" value="ECO:0007669"/>
    <property type="project" value="TreeGrafter"/>
</dbReference>
<accession>A0A1H5XWC4</accession>
<proteinExistence type="predicted"/>
<sequence length="346" mass="36724">MSRVIVIGGGQSGIAAAQALLERGARPLVLESGPAATGSWPHYYDSLTLFTPAWFNALPGPPLPGDPNRYPTGAEIADYLRDRAESLDCEIRTGHRVTSVTSAPAGFLVRTEHGAELTGTAVVAATGVFSNPHRPELPALDGYTGVVHHSADYRSPEPFAGQRVVVVGAGNSAVQIAVELAEHAEVTLATRKPIQYATNQPIPGDSRFWSVLSAAAHLPLGPLLGHGAIPVVDIAGYKAAIDAGKPDRRDMFVAAEGTSLRWSDGTAEHVDAVILATGYRPALDYLRPLGVLDEAGRPRQRHGISRTHPGLTFVGLEHQRSILSGTMHGCGRDARHVARRLTPSRI</sequence>
<gene>
    <name evidence="2" type="ORF">SAMN02982929_01662</name>
    <name evidence="3" type="ORF">SAMN05216506_11980</name>
</gene>
<evidence type="ECO:0000256" key="1">
    <source>
        <dbReference type="ARBA" id="ARBA00023002"/>
    </source>
</evidence>
<dbReference type="InterPro" id="IPR050982">
    <property type="entry name" value="Auxin_biosynth/cation_transpt"/>
</dbReference>
<name>A0A1H5XWC4_9PSEU</name>
<evidence type="ECO:0000313" key="3">
    <source>
        <dbReference type="EMBL" id="SFF10765.1"/>
    </source>
</evidence>
<dbReference type="EMBL" id="FOME01000019">
    <property type="protein sequence ID" value="SFF10765.1"/>
    <property type="molecule type" value="Genomic_DNA"/>
</dbReference>
<keyword evidence="1" id="KW-0560">Oxidoreductase</keyword>
<dbReference type="SUPFAM" id="SSF51905">
    <property type="entry name" value="FAD/NAD(P)-binding domain"/>
    <property type="match status" value="2"/>
</dbReference>
<evidence type="ECO:0000313" key="5">
    <source>
        <dbReference type="Proteomes" id="UP000236729"/>
    </source>
</evidence>
<dbReference type="PRINTS" id="PR00469">
    <property type="entry name" value="PNDRDTASEII"/>
</dbReference>
<dbReference type="SMR" id="A0A1H5XWC4"/>
<dbReference type="Gene3D" id="3.50.50.60">
    <property type="entry name" value="FAD/NAD(P)-binding domain"/>
    <property type="match status" value="1"/>
</dbReference>
<evidence type="ECO:0000313" key="4">
    <source>
        <dbReference type="Proteomes" id="UP000199690"/>
    </source>
</evidence>
<dbReference type="RefSeq" id="WP_093358147.1">
    <property type="nucleotide sequence ID" value="NZ_FNVB01000002.1"/>
</dbReference>
<dbReference type="GO" id="GO:0050660">
    <property type="term" value="F:flavin adenine dinucleotide binding"/>
    <property type="evidence" value="ECO:0007669"/>
    <property type="project" value="TreeGrafter"/>
</dbReference>
<evidence type="ECO:0000313" key="2">
    <source>
        <dbReference type="EMBL" id="SEG15952.1"/>
    </source>
</evidence>
<dbReference type="EMBL" id="FNVB01000002">
    <property type="protein sequence ID" value="SEG15952.1"/>
    <property type="molecule type" value="Genomic_DNA"/>
</dbReference>
<dbReference type="PANTHER" id="PTHR43539">
    <property type="entry name" value="FLAVIN-BINDING MONOOXYGENASE-LIKE PROTEIN (AFU_ORTHOLOGUE AFUA_4G09220)"/>
    <property type="match status" value="1"/>
</dbReference>
<dbReference type="AlphaFoldDB" id="A0A1H5XWC4"/>
<dbReference type="InterPro" id="IPR036188">
    <property type="entry name" value="FAD/NAD-bd_sf"/>
</dbReference>
<dbReference type="Proteomes" id="UP000199690">
    <property type="component" value="Unassembled WGS sequence"/>
</dbReference>
<reference evidence="4 5" key="2">
    <citation type="submission" date="2016-10" db="EMBL/GenBank/DDBJ databases">
        <authorList>
            <person name="Varghese N."/>
            <person name="Submissions S."/>
        </authorList>
    </citation>
    <scope>NUCLEOTIDE SEQUENCE [LARGE SCALE GENOMIC DNA]</scope>
    <source>
        <strain evidence="5">ATCC 20501</strain>
        <strain evidence="3 4">CGMCC 4.3529</strain>
    </source>
</reference>
<dbReference type="Pfam" id="PF13738">
    <property type="entry name" value="Pyr_redox_3"/>
    <property type="match status" value="1"/>
</dbReference>
<dbReference type="PANTHER" id="PTHR43539:SF78">
    <property type="entry name" value="FLAVIN-CONTAINING MONOOXYGENASE"/>
    <property type="match status" value="1"/>
</dbReference>
<keyword evidence="4" id="KW-1185">Reference proteome</keyword>
<protein>
    <submittedName>
        <fullName evidence="2 3">Flavoprotein involved in K+ transport</fullName>
    </submittedName>
</protein>